<evidence type="ECO:0000256" key="1">
    <source>
        <dbReference type="SAM" id="Phobius"/>
    </source>
</evidence>
<evidence type="ECO:0008006" key="4">
    <source>
        <dbReference type="Google" id="ProtNLM"/>
    </source>
</evidence>
<name>A0A0U1NU80_9BACI</name>
<reference evidence="3" key="1">
    <citation type="submission" date="2015-05" db="EMBL/GenBank/DDBJ databases">
        <authorList>
            <person name="Urmite Genomes"/>
        </authorList>
    </citation>
    <scope>NUCLEOTIDE SEQUENCE [LARGE SCALE GENOMIC DNA]</scope>
    <source>
        <strain evidence="3">LF1</strain>
    </source>
</reference>
<dbReference type="RefSeq" id="WP_090632813.1">
    <property type="nucleotide sequence ID" value="NZ_CVRB01000001.1"/>
</dbReference>
<keyword evidence="3" id="KW-1185">Reference proteome</keyword>
<proteinExistence type="predicted"/>
<sequence>MGKKALSIIITLAISIGLSFGLSYYMKTNFIDFSFFVGLVVTVIIWFFTSKGGFTSRFADSMIQSQTTNFKMKSQSFQFNPNIAFLTSLTYTIISFITMLIHYRSYF</sequence>
<protein>
    <recommendedName>
        <fullName evidence="4">DUF3899 domain-containing protein</fullName>
    </recommendedName>
</protein>
<keyword evidence="1" id="KW-0472">Membrane</keyword>
<organism evidence="2 3">
    <name type="scientific">Neobacillus massiliamazoniensis</name>
    <dbReference type="NCBI Taxonomy" id="1499688"/>
    <lineage>
        <taxon>Bacteria</taxon>
        <taxon>Bacillati</taxon>
        <taxon>Bacillota</taxon>
        <taxon>Bacilli</taxon>
        <taxon>Bacillales</taxon>
        <taxon>Bacillaceae</taxon>
        <taxon>Neobacillus</taxon>
    </lineage>
</organism>
<keyword evidence="1" id="KW-1133">Transmembrane helix</keyword>
<accession>A0A0U1NU80</accession>
<gene>
    <name evidence="2" type="ORF">BN000_01505</name>
</gene>
<feature type="transmembrane region" description="Helical" evidence="1">
    <location>
        <begin position="31"/>
        <end position="49"/>
    </location>
</feature>
<feature type="transmembrane region" description="Helical" evidence="1">
    <location>
        <begin position="83"/>
        <end position="103"/>
    </location>
</feature>
<evidence type="ECO:0000313" key="3">
    <source>
        <dbReference type="Proteomes" id="UP000199087"/>
    </source>
</evidence>
<keyword evidence="1" id="KW-0812">Transmembrane</keyword>
<dbReference type="Proteomes" id="UP000199087">
    <property type="component" value="Unassembled WGS sequence"/>
</dbReference>
<evidence type="ECO:0000313" key="2">
    <source>
        <dbReference type="EMBL" id="CRK81596.1"/>
    </source>
</evidence>
<dbReference type="OrthoDB" id="2428514at2"/>
<dbReference type="AlphaFoldDB" id="A0A0U1NU80"/>
<dbReference type="EMBL" id="CVRB01000001">
    <property type="protein sequence ID" value="CRK81596.1"/>
    <property type="molecule type" value="Genomic_DNA"/>
</dbReference>